<comment type="similarity">
    <text evidence="3">Belongs to the metallophosphoesterase superfamily. Purple acid phosphatase family.</text>
</comment>
<comment type="catalytic activity">
    <reaction evidence="3">
        <text>a phosphate monoester + H2O = an alcohol + phosphate</text>
        <dbReference type="Rhea" id="RHEA:15017"/>
        <dbReference type="ChEBI" id="CHEBI:15377"/>
        <dbReference type="ChEBI" id="CHEBI:30879"/>
        <dbReference type="ChEBI" id="CHEBI:43474"/>
        <dbReference type="ChEBI" id="CHEBI:67140"/>
        <dbReference type="EC" id="3.1.3.2"/>
    </reaction>
</comment>
<evidence type="ECO:0000259" key="5">
    <source>
        <dbReference type="Pfam" id="PF14008"/>
    </source>
</evidence>
<evidence type="ECO:0000259" key="6">
    <source>
        <dbReference type="Pfam" id="PF16656"/>
    </source>
</evidence>
<evidence type="ECO:0000313" key="10">
    <source>
        <dbReference type="RefSeq" id="XP_013072114.1"/>
    </source>
</evidence>
<dbReference type="InterPro" id="IPR041792">
    <property type="entry name" value="MPP_PAP"/>
</dbReference>
<dbReference type="STRING" id="6526.A0A2C9JLL8"/>
<feature type="domain" description="Purple acid phosphatase C-terminal" evidence="5">
    <location>
        <begin position="357"/>
        <end position="418"/>
    </location>
</feature>
<dbReference type="VEuPathDB" id="VectorBase:BGLAX_049257"/>
<dbReference type="Pfam" id="PF16656">
    <property type="entry name" value="Pur_ac_phosph_N"/>
    <property type="match status" value="1"/>
</dbReference>
<dbReference type="Gene3D" id="3.60.21.10">
    <property type="match status" value="1"/>
</dbReference>
<dbReference type="SUPFAM" id="SSF56300">
    <property type="entry name" value="Metallo-dependent phosphatases"/>
    <property type="match status" value="1"/>
</dbReference>
<feature type="signal peptide" evidence="3">
    <location>
        <begin position="1"/>
        <end position="17"/>
    </location>
</feature>
<evidence type="ECO:0000256" key="3">
    <source>
        <dbReference type="RuleBase" id="RU361203"/>
    </source>
</evidence>
<proteinExistence type="inferred from homology"/>
<dbReference type="Proteomes" id="UP000076420">
    <property type="component" value="Unassembled WGS sequence"/>
</dbReference>
<evidence type="ECO:0000259" key="4">
    <source>
        <dbReference type="Pfam" id="PF00149"/>
    </source>
</evidence>
<evidence type="ECO:0000256" key="2">
    <source>
        <dbReference type="ARBA" id="ARBA00023180"/>
    </source>
</evidence>
<accession>A0A2C9JLL8</accession>
<dbReference type="Pfam" id="PF14008">
    <property type="entry name" value="Metallophos_C"/>
    <property type="match status" value="1"/>
</dbReference>
<reference evidence="10" key="2">
    <citation type="submission" date="2025-04" db="UniProtKB">
        <authorList>
            <consortium name="RefSeq"/>
        </authorList>
    </citation>
    <scope>IDENTIFICATION</scope>
</reference>
<dbReference type="PANTHER" id="PTHR45867:SF3">
    <property type="entry name" value="ACID PHOSPHATASE TYPE 7"/>
    <property type="match status" value="1"/>
</dbReference>
<dbReference type="GeneID" id="106059113"/>
<keyword evidence="1 3" id="KW-0732">Signal</keyword>
<dbReference type="Pfam" id="PF00149">
    <property type="entry name" value="Metallophos"/>
    <property type="match status" value="1"/>
</dbReference>
<dbReference type="InterPro" id="IPR008963">
    <property type="entry name" value="Purple_acid_Pase-like_N"/>
</dbReference>
<dbReference type="RefSeq" id="XP_013072114.1">
    <property type="nucleotide sequence ID" value="XM_013216660.2"/>
</dbReference>
<name>A0A2C9JLL8_BIOGL</name>
<evidence type="ECO:0000313" key="8">
    <source>
        <dbReference type="Proteomes" id="UP000076420"/>
    </source>
</evidence>
<dbReference type="InterPro" id="IPR029052">
    <property type="entry name" value="Metallo-depent_PP-like"/>
</dbReference>
<dbReference type="SUPFAM" id="SSF49363">
    <property type="entry name" value="Purple acid phosphatase, N-terminal domain"/>
    <property type="match status" value="1"/>
</dbReference>
<feature type="domain" description="Calcineurin-like phosphoesterase" evidence="4">
    <location>
        <begin position="128"/>
        <end position="332"/>
    </location>
</feature>
<dbReference type="InterPro" id="IPR015914">
    <property type="entry name" value="PAPs_N"/>
</dbReference>
<dbReference type="Proteomes" id="UP001165740">
    <property type="component" value="Chromosome 3"/>
</dbReference>
<dbReference type="GO" id="GO:0046872">
    <property type="term" value="F:metal ion binding"/>
    <property type="evidence" value="ECO:0007669"/>
    <property type="project" value="InterPro"/>
</dbReference>
<keyword evidence="9" id="KW-1185">Reference proteome</keyword>
<dbReference type="OrthoDB" id="45007at2759"/>
<organism evidence="7 8">
    <name type="scientific">Biomphalaria glabrata</name>
    <name type="common">Bloodfluke planorb</name>
    <name type="synonym">Freshwater snail</name>
    <dbReference type="NCBI Taxonomy" id="6526"/>
    <lineage>
        <taxon>Eukaryota</taxon>
        <taxon>Metazoa</taxon>
        <taxon>Spiralia</taxon>
        <taxon>Lophotrochozoa</taxon>
        <taxon>Mollusca</taxon>
        <taxon>Gastropoda</taxon>
        <taxon>Heterobranchia</taxon>
        <taxon>Euthyneura</taxon>
        <taxon>Panpulmonata</taxon>
        <taxon>Hygrophila</taxon>
        <taxon>Lymnaeoidea</taxon>
        <taxon>Planorbidae</taxon>
        <taxon>Biomphalaria</taxon>
    </lineage>
</organism>
<reference evidence="7" key="1">
    <citation type="submission" date="2020-05" db="UniProtKB">
        <authorList>
            <consortium name="EnsemblMetazoa"/>
        </authorList>
    </citation>
    <scope>IDENTIFICATION</scope>
    <source>
        <strain evidence="7">BB02</strain>
    </source>
</reference>
<dbReference type="OMA" id="CKDVFEP"/>
<keyword evidence="3" id="KW-0378">Hydrolase</keyword>
<dbReference type="KEGG" id="bgt:106059113"/>
<evidence type="ECO:0000313" key="9">
    <source>
        <dbReference type="Proteomes" id="UP001165740"/>
    </source>
</evidence>
<dbReference type="VEuPathDB" id="VectorBase:BGLB004421"/>
<dbReference type="CDD" id="cd00839">
    <property type="entry name" value="MPP_PAPs"/>
    <property type="match status" value="1"/>
</dbReference>
<dbReference type="EnsemblMetazoa" id="BGLB004421-RB">
    <property type="protein sequence ID" value="BGLB004421-PB"/>
    <property type="gene ID" value="BGLB004421"/>
</dbReference>
<dbReference type="GO" id="GO:0003993">
    <property type="term" value="F:acid phosphatase activity"/>
    <property type="evidence" value="ECO:0007669"/>
    <property type="project" value="UniProtKB-EC"/>
</dbReference>
<gene>
    <name evidence="7" type="primary">106059113</name>
    <name evidence="10" type="synonym">LOC106059113</name>
</gene>
<feature type="chain" id="PRO_5044514868" description="Purple acid phosphatase" evidence="3">
    <location>
        <begin position="18"/>
        <end position="460"/>
    </location>
</feature>
<dbReference type="EC" id="3.1.3.2" evidence="3"/>
<dbReference type="Gene3D" id="2.60.40.380">
    <property type="entry name" value="Purple acid phosphatase-like, N-terminal"/>
    <property type="match status" value="1"/>
</dbReference>
<dbReference type="AlphaFoldDB" id="A0A2C9JLL8"/>
<feature type="domain" description="Purple acid phosphatase N-terminal" evidence="6">
    <location>
        <begin position="23"/>
        <end position="116"/>
    </location>
</feature>
<dbReference type="PANTHER" id="PTHR45867">
    <property type="entry name" value="PURPLE ACID PHOSPHATASE"/>
    <property type="match status" value="1"/>
</dbReference>
<evidence type="ECO:0000313" key="7">
    <source>
        <dbReference type="EnsemblMetazoa" id="BGLB004421-PB"/>
    </source>
</evidence>
<keyword evidence="2" id="KW-0325">Glycoprotein</keyword>
<dbReference type="InterPro" id="IPR025733">
    <property type="entry name" value="PAPs_C"/>
</dbReference>
<sequence length="460" mass="52744">MRLLILTFVCLWRISTSTVWYEPEQVHIAVGDTADKMIIVWSTVNDTGDTTVLYGTNGKLTQEATGTRVKFTDGGSEKRSQFINKVILTGLAPKTEYTYVVGSKTFGWSDLFSFTTWPAGEDWSPSLVIFGDMGNENAQSLPSMQVDALQGMYDAVLHVGDFAYDMDVDNARVGDEFMRQIEPFASKLPYMTCPGNHEQAYNFSNYRARFWMPGDENKQMYYSFTMGPIRFISVATELIFFPQYGLVPIVEHYKWLEKELAEANKPENRAKQPWVITFGHRPMYCSNDDRDDCTRHESLIRVGIPYLHFLGWEPLFYKYGVDVALWAHEHSYERLWPVYNRVVLNGSYDAPYTNPGAPVHIITGSAGCKEDHDNFDKNIESWSAFRSDDYGYTRMKVINSTHLYMEQVSDDKSGAIIDKLTIIKEKHGAYTGYSKPVEPVADPLKKLWKIWKKHVKDILP</sequence>
<dbReference type="InterPro" id="IPR004843">
    <property type="entry name" value="Calcineurin-like_PHP"/>
</dbReference>
<protein>
    <recommendedName>
        <fullName evidence="3">Purple acid phosphatase</fullName>
        <ecNumber evidence="3">3.1.3.2</ecNumber>
    </recommendedName>
</protein>
<evidence type="ECO:0000256" key="1">
    <source>
        <dbReference type="ARBA" id="ARBA00022729"/>
    </source>
</evidence>